<evidence type="ECO:0000256" key="4">
    <source>
        <dbReference type="SAM" id="MobiDB-lite"/>
    </source>
</evidence>
<dbReference type="GO" id="GO:0005634">
    <property type="term" value="C:nucleus"/>
    <property type="evidence" value="ECO:0007669"/>
    <property type="project" value="TreeGrafter"/>
</dbReference>
<feature type="compositionally biased region" description="Basic residues" evidence="4">
    <location>
        <begin position="328"/>
        <end position="339"/>
    </location>
</feature>
<protein>
    <submittedName>
        <fullName evidence="6">Similar to Phototropin-1B acc. no. Q2RBR1</fullName>
    </submittedName>
</protein>
<dbReference type="AlphaFoldDB" id="U4LSD0"/>
<feature type="domain" description="PAC" evidence="5">
    <location>
        <begin position="242"/>
        <end position="295"/>
    </location>
</feature>
<evidence type="ECO:0000256" key="2">
    <source>
        <dbReference type="ARBA" id="ARBA00022643"/>
    </source>
</evidence>
<accession>U4LSD0</accession>
<dbReference type="SUPFAM" id="SSF55785">
    <property type="entry name" value="PYP-like sensor domain (PAS domain)"/>
    <property type="match status" value="1"/>
</dbReference>
<sequence>MSRYSTYDMLSVSPPKAFNNSQYGDYYSSDEDSHSYDLLPLSTTPDTGFNHVELQEKILGRGHLEKILKDPIHLSNFADFLGTNSPSGLRTLVLYLDSLKAIKALAYANAIASGLDEGISIQIGSCDLVKRKDEAFEDLLEELTGYVTNKMVQVVSHNVANRITGDLRSELMDAVDGLGESFCLTDPRREGNPIIFMSEEFNRVTQYGVSYAIGRNCRFLQGPATDQKTVRRLRLAIDGQKETSELFLNYRRDGSPFFNLLMVAPLVDSQGQLRYFIGAQVDVTHLLKDMIGLSSAEDQLVDDEVEHDEFQELAELFNDMEINTSKKYGGRLHSGRKVVQRGGLRRDRSPSTMSQRPRVLVKAGTPAYDPDAFPPSPSAGLPSSPEFASLKGVYKNWLLVRPYPSLRILFTSPSLRTPGIHQLPFLSKIGGSTRVRDEVHEALQNGTSVTAKVVWLTNRDQSEGRERWIHCTPLQDAHGEVGVWMVIVVDPINQRRRREASVYMPAPIPATIPATICEHDEENKYACAPFLSAERMPPTPQHSSPPTTPAMRPQMPIMPVTPSTPLPTIVRQEVELPDYSPTSSNSSMPSPFRLSSRIPRKSSRLTTGSKDKCDVDNFARDLGLLAGN</sequence>
<evidence type="ECO:0000313" key="6">
    <source>
        <dbReference type="EMBL" id="CCX34865.1"/>
    </source>
</evidence>
<dbReference type="EMBL" id="HF936636">
    <property type="protein sequence ID" value="CCX34865.1"/>
    <property type="molecule type" value="Genomic_DNA"/>
</dbReference>
<reference evidence="6 7" key="1">
    <citation type="journal article" date="2013" name="PLoS Genet.">
        <title>The genome and development-dependent transcriptomes of Pyronema confluens: a window into fungal evolution.</title>
        <authorList>
            <person name="Traeger S."/>
            <person name="Altegoer F."/>
            <person name="Freitag M."/>
            <person name="Gabaldon T."/>
            <person name="Kempken F."/>
            <person name="Kumar A."/>
            <person name="Marcet-Houben M."/>
            <person name="Poggeler S."/>
            <person name="Stajich J.E."/>
            <person name="Nowrousian M."/>
        </authorList>
    </citation>
    <scope>NUCLEOTIDE SEQUENCE [LARGE SCALE GENOMIC DNA]</scope>
    <source>
        <strain evidence="7">CBS 100304</strain>
        <tissue evidence="6">Vegetative mycelium</tissue>
    </source>
</reference>
<evidence type="ECO:0000259" key="5">
    <source>
        <dbReference type="PROSITE" id="PS50113"/>
    </source>
</evidence>
<keyword evidence="7" id="KW-1185">Reference proteome</keyword>
<keyword evidence="1" id="KW-0285">Flavoprotein</keyword>
<dbReference type="PANTHER" id="PTHR47429">
    <property type="entry name" value="PROTEIN TWIN LOV 1"/>
    <property type="match status" value="1"/>
</dbReference>
<proteinExistence type="predicted"/>
<dbReference type="OMA" id="ITHTYIQ"/>
<organism evidence="6 7">
    <name type="scientific">Pyronema omphalodes (strain CBS 100304)</name>
    <name type="common">Pyronema confluens</name>
    <dbReference type="NCBI Taxonomy" id="1076935"/>
    <lineage>
        <taxon>Eukaryota</taxon>
        <taxon>Fungi</taxon>
        <taxon>Dikarya</taxon>
        <taxon>Ascomycota</taxon>
        <taxon>Pezizomycotina</taxon>
        <taxon>Pezizomycetes</taxon>
        <taxon>Pezizales</taxon>
        <taxon>Pyronemataceae</taxon>
        <taxon>Pyronema</taxon>
    </lineage>
</organism>
<dbReference type="STRING" id="1076935.U4LSD0"/>
<dbReference type="Proteomes" id="UP000018144">
    <property type="component" value="Unassembled WGS sequence"/>
</dbReference>
<dbReference type="PANTHER" id="PTHR47429:SF9">
    <property type="entry name" value="PAS DOMAIN-CONTAINING PROTEIN"/>
    <property type="match status" value="1"/>
</dbReference>
<keyword evidence="3" id="KW-0157">Chromophore</keyword>
<dbReference type="Pfam" id="PF13426">
    <property type="entry name" value="PAS_9"/>
    <property type="match status" value="1"/>
</dbReference>
<dbReference type="PROSITE" id="PS50113">
    <property type="entry name" value="PAC"/>
    <property type="match status" value="1"/>
</dbReference>
<evidence type="ECO:0000313" key="7">
    <source>
        <dbReference type="Proteomes" id="UP000018144"/>
    </source>
</evidence>
<dbReference type="Gene3D" id="3.30.450.20">
    <property type="entry name" value="PAS domain"/>
    <property type="match status" value="2"/>
</dbReference>
<feature type="region of interest" description="Disordered" evidence="4">
    <location>
        <begin position="328"/>
        <end position="357"/>
    </location>
</feature>
<dbReference type="InterPro" id="IPR000014">
    <property type="entry name" value="PAS"/>
</dbReference>
<evidence type="ECO:0000256" key="1">
    <source>
        <dbReference type="ARBA" id="ARBA00022630"/>
    </source>
</evidence>
<feature type="region of interest" description="Disordered" evidence="4">
    <location>
        <begin position="578"/>
        <end position="611"/>
    </location>
</feature>
<feature type="compositionally biased region" description="Low complexity" evidence="4">
    <location>
        <begin position="578"/>
        <end position="596"/>
    </location>
</feature>
<name>U4LSD0_PYROM</name>
<dbReference type="InterPro" id="IPR035965">
    <property type="entry name" value="PAS-like_dom_sf"/>
</dbReference>
<dbReference type="NCBIfam" id="TIGR00229">
    <property type="entry name" value="sensory_box"/>
    <property type="match status" value="1"/>
</dbReference>
<dbReference type="InterPro" id="IPR000700">
    <property type="entry name" value="PAS-assoc_C"/>
</dbReference>
<evidence type="ECO:0000256" key="3">
    <source>
        <dbReference type="ARBA" id="ARBA00022991"/>
    </source>
</evidence>
<gene>
    <name evidence="6" type="ORF">PCON_04383</name>
</gene>
<dbReference type="eggNOG" id="ENOG502QXB0">
    <property type="taxonomic scope" value="Eukaryota"/>
</dbReference>
<dbReference type="OrthoDB" id="447251at2759"/>
<keyword evidence="2" id="KW-0288">FMN</keyword>